<comment type="caution">
    <text evidence="15">The sequence shown here is derived from an EMBL/GenBank/DDBJ whole genome shotgun (WGS) entry which is preliminary data.</text>
</comment>
<gene>
    <name evidence="15" type="ORF">DC082_01705</name>
</gene>
<keyword evidence="6" id="KW-0547">Nucleotide-binding</keyword>
<comment type="subcellular location">
    <subcellularLocation>
        <location evidence="1">Cell inner membrane</location>
        <topology evidence="1">Multi-pass membrane protein</topology>
    </subcellularLocation>
</comment>
<evidence type="ECO:0000256" key="10">
    <source>
        <dbReference type="ARBA" id="ARBA00023136"/>
    </source>
</evidence>
<organism evidence="15 16">
    <name type="scientific">Ignatzschineria indica</name>
    <dbReference type="NCBI Taxonomy" id="472583"/>
    <lineage>
        <taxon>Bacteria</taxon>
        <taxon>Pseudomonadati</taxon>
        <taxon>Pseudomonadota</taxon>
        <taxon>Gammaproteobacteria</taxon>
        <taxon>Cardiobacteriales</taxon>
        <taxon>Ignatzschineriaceae</taxon>
        <taxon>Ignatzschineria</taxon>
    </lineage>
</organism>
<evidence type="ECO:0000256" key="1">
    <source>
        <dbReference type="ARBA" id="ARBA00004429"/>
    </source>
</evidence>
<dbReference type="PROSITE" id="PS50893">
    <property type="entry name" value="ABC_TRANSPORTER_2"/>
    <property type="match status" value="1"/>
</dbReference>
<feature type="domain" description="ABC transporter" evidence="14">
    <location>
        <begin position="18"/>
        <end position="256"/>
    </location>
</feature>
<evidence type="ECO:0000256" key="8">
    <source>
        <dbReference type="ARBA" id="ARBA00022967"/>
    </source>
</evidence>
<keyword evidence="2" id="KW-0813">Transport</keyword>
<dbReference type="Proteomes" id="UP000244948">
    <property type="component" value="Unassembled WGS sequence"/>
</dbReference>
<keyword evidence="10 13" id="KW-0472">Membrane</keyword>
<evidence type="ECO:0000256" key="4">
    <source>
        <dbReference type="ARBA" id="ARBA00022519"/>
    </source>
</evidence>
<dbReference type="AlphaFoldDB" id="A0A2U2AM32"/>
<dbReference type="RefSeq" id="WP_109235483.1">
    <property type="nucleotide sequence ID" value="NZ_BMXZ01000001.1"/>
</dbReference>
<dbReference type="InterPro" id="IPR025857">
    <property type="entry name" value="MacB_PCD"/>
</dbReference>
<evidence type="ECO:0000256" key="5">
    <source>
        <dbReference type="ARBA" id="ARBA00022692"/>
    </source>
</evidence>
<dbReference type="InterPro" id="IPR003838">
    <property type="entry name" value="ABC3_permease_C"/>
</dbReference>
<keyword evidence="7 15" id="KW-0067">ATP-binding</keyword>
<dbReference type="Pfam" id="PF02687">
    <property type="entry name" value="FtsX"/>
    <property type="match status" value="1"/>
</dbReference>
<evidence type="ECO:0000313" key="15">
    <source>
        <dbReference type="EMBL" id="PWD84283.1"/>
    </source>
</evidence>
<dbReference type="Pfam" id="PF00005">
    <property type="entry name" value="ABC_tran"/>
    <property type="match status" value="1"/>
</dbReference>
<dbReference type="FunFam" id="3.40.50.300:FF:000032">
    <property type="entry name" value="Export ABC transporter ATP-binding protein"/>
    <property type="match status" value="1"/>
</dbReference>
<evidence type="ECO:0000256" key="11">
    <source>
        <dbReference type="ARBA" id="ARBA00038388"/>
    </source>
</evidence>
<evidence type="ECO:0000256" key="12">
    <source>
        <dbReference type="ARBA" id="ARBA00041199"/>
    </source>
</evidence>
<feature type="transmembrane region" description="Helical" evidence="13">
    <location>
        <begin position="634"/>
        <end position="656"/>
    </location>
</feature>
<evidence type="ECO:0000313" key="16">
    <source>
        <dbReference type="Proteomes" id="UP000244948"/>
    </source>
</evidence>
<keyword evidence="5 13" id="KW-0812">Transmembrane</keyword>
<dbReference type="InterPro" id="IPR017911">
    <property type="entry name" value="MacB-like_ATP-bd"/>
</dbReference>
<reference evidence="15 16" key="1">
    <citation type="journal article" date="2018" name="Genome Announc.">
        <title>Ignatzschineria cameli sp. nov., isolated from necrotic foot tissue of dromedaries (Camelus dromedarius) and associated maggots (Wohlfahrtia species) in Dubai.</title>
        <authorList>
            <person name="Tsang C.C."/>
            <person name="Tang J.Y."/>
            <person name="Fong J.Y."/>
            <person name="Kinne J."/>
            <person name="Lee H.H."/>
            <person name="Joseph M."/>
            <person name="Jose S."/>
            <person name="Schuster R.K."/>
            <person name="Tang Y."/>
            <person name="Sivakumar S."/>
            <person name="Chen J.H."/>
            <person name="Teng J.L."/>
            <person name="Lau S.K."/>
            <person name="Wernery U."/>
            <person name="Woo P.C."/>
        </authorList>
    </citation>
    <scope>NUCLEOTIDE SEQUENCE [LARGE SCALE GENOMIC DNA]</scope>
    <source>
        <strain evidence="15 16">KCTC 22643</strain>
    </source>
</reference>
<keyword evidence="9 13" id="KW-1133">Transmembrane helix</keyword>
<dbReference type="GO" id="GO:0022857">
    <property type="term" value="F:transmembrane transporter activity"/>
    <property type="evidence" value="ECO:0007669"/>
    <property type="project" value="TreeGrafter"/>
</dbReference>
<keyword evidence="16" id="KW-1185">Reference proteome</keyword>
<dbReference type="InterPro" id="IPR050250">
    <property type="entry name" value="Macrolide_Exporter_MacB"/>
</dbReference>
<evidence type="ECO:0000256" key="3">
    <source>
        <dbReference type="ARBA" id="ARBA00022475"/>
    </source>
</evidence>
<dbReference type="SMART" id="SM00382">
    <property type="entry name" value="AAA"/>
    <property type="match status" value="1"/>
</dbReference>
<dbReference type="SUPFAM" id="SSF52540">
    <property type="entry name" value="P-loop containing nucleoside triphosphate hydrolases"/>
    <property type="match status" value="1"/>
</dbReference>
<dbReference type="EMBL" id="QEWR01000002">
    <property type="protein sequence ID" value="PWD84283.1"/>
    <property type="molecule type" value="Genomic_DNA"/>
</dbReference>
<feature type="transmembrane region" description="Helical" evidence="13">
    <location>
        <begin position="544"/>
        <end position="574"/>
    </location>
</feature>
<dbReference type="PROSITE" id="PS00211">
    <property type="entry name" value="ABC_TRANSPORTER_1"/>
    <property type="match status" value="1"/>
</dbReference>
<dbReference type="GO" id="GO:0005886">
    <property type="term" value="C:plasma membrane"/>
    <property type="evidence" value="ECO:0007669"/>
    <property type="project" value="UniProtKB-SubCell"/>
</dbReference>
<keyword evidence="8" id="KW-1278">Translocase</keyword>
<evidence type="ECO:0000256" key="2">
    <source>
        <dbReference type="ARBA" id="ARBA00022448"/>
    </source>
</evidence>
<dbReference type="Gene3D" id="3.40.50.300">
    <property type="entry name" value="P-loop containing nucleotide triphosphate hydrolases"/>
    <property type="match status" value="1"/>
</dbReference>
<comment type="similarity">
    <text evidence="11">Belongs to the ABC transporter superfamily. Macrolide exporter (TC 3.A.1.122) family.</text>
</comment>
<dbReference type="PANTHER" id="PTHR30572">
    <property type="entry name" value="MEMBRANE COMPONENT OF TRANSPORTER-RELATED"/>
    <property type="match status" value="1"/>
</dbReference>
<accession>A0A2U2AM32</accession>
<keyword evidence="4" id="KW-0997">Cell inner membrane</keyword>
<dbReference type="Pfam" id="PF12704">
    <property type="entry name" value="MacB_PCD"/>
    <property type="match status" value="1"/>
</dbReference>
<dbReference type="CDD" id="cd03255">
    <property type="entry name" value="ABC_MJ0796_LolCDE_FtsE"/>
    <property type="match status" value="1"/>
</dbReference>
<dbReference type="InterPro" id="IPR027417">
    <property type="entry name" value="P-loop_NTPase"/>
</dbReference>
<evidence type="ECO:0000256" key="6">
    <source>
        <dbReference type="ARBA" id="ARBA00022741"/>
    </source>
</evidence>
<feature type="transmembrane region" description="Helical" evidence="13">
    <location>
        <begin position="297"/>
        <end position="317"/>
    </location>
</feature>
<protein>
    <recommendedName>
        <fullName evidence="12">Pyoverdine export ATP-binding/permease protein PvdT</fullName>
    </recommendedName>
</protein>
<proteinExistence type="inferred from homology"/>
<evidence type="ECO:0000256" key="7">
    <source>
        <dbReference type="ARBA" id="ARBA00022840"/>
    </source>
</evidence>
<dbReference type="PANTHER" id="PTHR30572:SF14">
    <property type="entry name" value="MACROLIDE EXPORT ATP-BINDING_PERMEASE PROTEIN MACB"/>
    <property type="match status" value="1"/>
</dbReference>
<evidence type="ECO:0000256" key="9">
    <source>
        <dbReference type="ARBA" id="ARBA00022989"/>
    </source>
</evidence>
<dbReference type="InterPro" id="IPR017871">
    <property type="entry name" value="ABC_transporter-like_CS"/>
</dbReference>
<name>A0A2U2AM32_9GAMM</name>
<dbReference type="GO" id="GO:0016887">
    <property type="term" value="F:ATP hydrolysis activity"/>
    <property type="evidence" value="ECO:0007669"/>
    <property type="project" value="InterPro"/>
</dbReference>
<dbReference type="InterPro" id="IPR003593">
    <property type="entry name" value="AAA+_ATPase"/>
</dbReference>
<sequence length="673" mass="72826">MNRDDLGQSSEGSLEPLIQLRDLRRSFQSGDLSVEVLKGITLSIEEGEFIAIMGASGSGKSTLMNIIGGLDYLSAGSYHFKGRDIAHYSDDELAELRREHFGFIFQRYHLLNSLTAKGNVEMPAIYSGMPGALRHQRAEELLTQLGLSERVNYYPTQLSGGQQQRVSIARALMNGGEIILADEPTGALDSESGAAVLGILKDLNRAGHTIIMVTHDPDVASHADRIIEIKDGLIIGDERQISAQDIVQNNAESESKATQKEQKSWKRASGLSHLGLRISNAFKMAILSMLMQRLRTFLTMLGIIIGIAAVVLVIALGRGSTDQIIADIRQMGTNTLTIYPGTGFGDRHSQSVQSLRPADVEALKKLPFIHSVTPVVSTVVEARYGNQSAINTQIQGVGAQFFDVQGYEITEGIAFDEESELSLALEAVIDENSVKTFFSEGKSPIGEVIIIGQLPVRVIGVATSKSQGMFSSDTMTIWIPYSSAMHRLTGGTSFRNITVRVDDDVNMALAENSITDLLTDLHGKKDFFIYNADAIKEMVESTTLIMRILVTAIALISLLVGGIGVMNILLVSVAERTKEIGMRMAVGARKSDISQQFLIESVLVCLIGGVVGVALALSTGFILKQLGGMIPLSFSLPSIIFSFIAAFLIGILFGFFPAKKAAELAPIEALERS</sequence>
<dbReference type="InterPro" id="IPR003439">
    <property type="entry name" value="ABC_transporter-like_ATP-bd"/>
</dbReference>
<dbReference type="GO" id="GO:0005524">
    <property type="term" value="F:ATP binding"/>
    <property type="evidence" value="ECO:0007669"/>
    <property type="project" value="UniProtKB-KW"/>
</dbReference>
<evidence type="ECO:0000259" key="14">
    <source>
        <dbReference type="PROSITE" id="PS50893"/>
    </source>
</evidence>
<evidence type="ECO:0000256" key="13">
    <source>
        <dbReference type="SAM" id="Phobius"/>
    </source>
</evidence>
<keyword evidence="3" id="KW-1003">Cell membrane</keyword>
<feature type="transmembrane region" description="Helical" evidence="13">
    <location>
        <begin position="597"/>
        <end position="622"/>
    </location>
</feature>
<dbReference type="GO" id="GO:1902495">
    <property type="term" value="C:transmembrane transporter complex"/>
    <property type="evidence" value="ECO:0007669"/>
    <property type="project" value="UniProtKB-ARBA"/>
</dbReference>